<dbReference type="HOGENOM" id="CLU_663462_0_0_0"/>
<dbReference type="PIR" id="C75461">
    <property type="entry name" value="C75461"/>
</dbReference>
<evidence type="ECO:0000313" key="2">
    <source>
        <dbReference type="EMBL" id="AAF10488.1"/>
    </source>
</evidence>
<feature type="compositionally biased region" description="Low complexity" evidence="1">
    <location>
        <begin position="100"/>
        <end position="110"/>
    </location>
</feature>
<dbReference type="EnsemblBacteria" id="AAF10488">
    <property type="protein sequence ID" value="AAF10488"/>
    <property type="gene ID" value="DR_0908"/>
</dbReference>
<evidence type="ECO:0000256" key="1">
    <source>
        <dbReference type="SAM" id="MobiDB-lite"/>
    </source>
</evidence>
<organism evidence="2 3">
    <name type="scientific">Deinococcus radiodurans (strain ATCC 13939 / DSM 20539 / JCM 16871 / CCUG 27074 / LMG 4051 / NBRC 15346 / NCIMB 9279 / VKM B-1422 / R1)</name>
    <dbReference type="NCBI Taxonomy" id="243230"/>
    <lineage>
        <taxon>Bacteria</taxon>
        <taxon>Thermotogati</taxon>
        <taxon>Deinococcota</taxon>
        <taxon>Deinococci</taxon>
        <taxon>Deinococcales</taxon>
        <taxon>Deinococcaceae</taxon>
        <taxon>Deinococcus</taxon>
    </lineage>
</organism>
<proteinExistence type="predicted"/>
<gene>
    <name evidence="2" type="ordered locus">DR_0908</name>
</gene>
<dbReference type="InParanoid" id="Q9RVW3"/>
<keyword evidence="3" id="KW-1185">Reference proteome</keyword>
<dbReference type="STRING" id="243230.DR_0908"/>
<dbReference type="Proteomes" id="UP000002524">
    <property type="component" value="Chromosome 1"/>
</dbReference>
<dbReference type="AlphaFoldDB" id="Q9RVW3"/>
<name>Q9RVW3_DEIRA</name>
<feature type="region of interest" description="Disordered" evidence="1">
    <location>
        <begin position="86"/>
        <end position="123"/>
    </location>
</feature>
<feature type="compositionally biased region" description="Basic and acidic residues" evidence="1">
    <location>
        <begin position="350"/>
        <end position="385"/>
    </location>
</feature>
<sequence>MAGDLKRRTLAAAVEGELQRHVHAGAAQHLFLHCQLPRRLPLQEPRHVAALAAGVMHAGKASLRVGSCRDLGGHLVVQAGGGFSDSALPGTGEQGGRQGGLSSRSSGSQQREPKHGQLLKGLHDQVYSAPELRRRAGESGPSAQLPPQLRRQREPLALLLAVERAGLTLGLRQGIEHGVGLLGAALTQQVGGVAGAGFLGGGPHARLAVGGVGLGFALLLLRQREQGQRAGAGRGAGSQVHPAQPRLGSRRVALGQVELRGAEQHHRVVGVDAAEQRGKGRLRLLGPPGAGLQVRQLRAAVEGVALGQGLLRFPHPHVERFDGLHAALHRLGRGPAAALQTGHEHHKGVKERGDKPAQKEVQRQKYDPQRALPRHDGVHQTHDIENAEQPQQPAIVVKKPTDVHTETLRDWAAA</sequence>
<dbReference type="KEGG" id="dra:DR_0908"/>
<reference evidence="2 3" key="1">
    <citation type="journal article" date="1999" name="Science">
        <title>Genome sequence of the radioresistant bacterium Deinococcus radiodurans R1.</title>
        <authorList>
            <person name="White O."/>
            <person name="Eisen J.A."/>
            <person name="Heidelberg J.F."/>
            <person name="Hickey E.K."/>
            <person name="Peterson J.D."/>
            <person name="Dodson R.J."/>
            <person name="Haft D.H."/>
            <person name="Gwinn M.L."/>
            <person name="Nelson W.C."/>
            <person name="Richardson D.L."/>
            <person name="Moffat K.S."/>
            <person name="Qin H."/>
            <person name="Jiang L."/>
            <person name="Pamphile W."/>
            <person name="Crosby M."/>
            <person name="Shen M."/>
            <person name="Vamathevan J.J."/>
            <person name="Lam P."/>
            <person name="McDonald L."/>
            <person name="Utterback T."/>
            <person name="Zalewski C."/>
            <person name="Makarova K.S."/>
            <person name="Aravind L."/>
            <person name="Daly M.J."/>
            <person name="Minton K.W."/>
            <person name="Fleischmann R.D."/>
            <person name="Ketchum K.A."/>
            <person name="Nelson K.E."/>
            <person name="Salzberg S."/>
            <person name="Smith H.O."/>
            <person name="Venter J.C."/>
            <person name="Fraser C.M."/>
        </authorList>
    </citation>
    <scope>NUCLEOTIDE SEQUENCE [LARGE SCALE GENOMIC DNA]</scope>
    <source>
        <strain evidence="3">ATCC 13939 / DSM 20539 / JCM 16871 / LMG 4051 / NBRC 15346 / NCIMB 9279 / R1 / VKM B-1422</strain>
    </source>
</reference>
<accession>Q9RVW3</accession>
<feature type="region of interest" description="Disordered" evidence="1">
    <location>
        <begin position="338"/>
        <end position="402"/>
    </location>
</feature>
<dbReference type="EMBL" id="AE000513">
    <property type="protein sequence ID" value="AAF10488.1"/>
    <property type="molecule type" value="Genomic_DNA"/>
</dbReference>
<dbReference type="PaxDb" id="243230-DR_0908"/>
<evidence type="ECO:0000313" key="3">
    <source>
        <dbReference type="Proteomes" id="UP000002524"/>
    </source>
</evidence>
<protein>
    <submittedName>
        <fullName evidence="2">Uncharacterized protein</fullName>
    </submittedName>
</protein>